<reference evidence="2" key="1">
    <citation type="journal article" date="2012" name="PLoS Genet.">
        <title>The genomes of the fungal plant pathogens Cladosporium fulvum and Dothistroma septosporum reveal adaptation to different hosts and lifestyles but also signatures of common ancestry.</title>
        <authorList>
            <person name="de Wit P.J.G.M."/>
            <person name="van der Burgt A."/>
            <person name="Oekmen B."/>
            <person name="Stergiopoulos I."/>
            <person name="Abd-Elsalam K.A."/>
            <person name="Aerts A.L."/>
            <person name="Bahkali A.H."/>
            <person name="Beenen H.G."/>
            <person name="Chettri P."/>
            <person name="Cox M.P."/>
            <person name="Datema E."/>
            <person name="de Vries R.P."/>
            <person name="Dhillon B."/>
            <person name="Ganley A.R."/>
            <person name="Griffiths S.A."/>
            <person name="Guo Y."/>
            <person name="Hamelin R.C."/>
            <person name="Henrissat B."/>
            <person name="Kabir M.S."/>
            <person name="Jashni M.K."/>
            <person name="Kema G."/>
            <person name="Klaubauf S."/>
            <person name="Lapidus A."/>
            <person name="Levasseur A."/>
            <person name="Lindquist E."/>
            <person name="Mehrabi R."/>
            <person name="Ohm R.A."/>
            <person name="Owen T.J."/>
            <person name="Salamov A."/>
            <person name="Schwelm A."/>
            <person name="Schijlen E."/>
            <person name="Sun H."/>
            <person name="van den Burg H.A."/>
            <person name="van Ham R.C.H.J."/>
            <person name="Zhang S."/>
            <person name="Goodwin S.B."/>
            <person name="Grigoriev I.V."/>
            <person name="Collemare J."/>
            <person name="Bradshaw R.E."/>
        </authorList>
    </citation>
    <scope>NUCLEOTIDE SEQUENCE [LARGE SCALE GENOMIC DNA]</scope>
    <source>
        <strain evidence="2">NZE10 / CBS 128990</strain>
    </source>
</reference>
<accession>N1PMX1</accession>
<reference evidence="1 2" key="2">
    <citation type="journal article" date="2012" name="PLoS Pathog.">
        <title>Diverse lifestyles and strategies of plant pathogenesis encoded in the genomes of eighteen Dothideomycetes fungi.</title>
        <authorList>
            <person name="Ohm R.A."/>
            <person name="Feau N."/>
            <person name="Henrissat B."/>
            <person name="Schoch C.L."/>
            <person name="Horwitz B.A."/>
            <person name="Barry K.W."/>
            <person name="Condon B.J."/>
            <person name="Copeland A.C."/>
            <person name="Dhillon B."/>
            <person name="Glaser F."/>
            <person name="Hesse C.N."/>
            <person name="Kosti I."/>
            <person name="LaButti K."/>
            <person name="Lindquist E.A."/>
            <person name="Lucas S."/>
            <person name="Salamov A.A."/>
            <person name="Bradshaw R.E."/>
            <person name="Ciuffetti L."/>
            <person name="Hamelin R.C."/>
            <person name="Kema G.H.J."/>
            <person name="Lawrence C."/>
            <person name="Scott J.A."/>
            <person name="Spatafora J.W."/>
            <person name="Turgeon B.G."/>
            <person name="de Wit P.J.G.M."/>
            <person name="Zhong S."/>
            <person name="Goodwin S.B."/>
            <person name="Grigoriev I.V."/>
        </authorList>
    </citation>
    <scope>NUCLEOTIDE SEQUENCE [LARGE SCALE GENOMIC DNA]</scope>
    <source>
        <strain evidence="2">NZE10 / CBS 128990</strain>
    </source>
</reference>
<evidence type="ECO:0000313" key="2">
    <source>
        <dbReference type="Proteomes" id="UP000016933"/>
    </source>
</evidence>
<protein>
    <submittedName>
        <fullName evidence="1">Uncharacterized protein</fullName>
    </submittedName>
</protein>
<gene>
    <name evidence="1" type="ORF">DOTSEDRAFT_72281</name>
</gene>
<dbReference type="EMBL" id="KB446539">
    <property type="protein sequence ID" value="EME44781.1"/>
    <property type="molecule type" value="Genomic_DNA"/>
</dbReference>
<proteinExistence type="predicted"/>
<dbReference type="HOGENOM" id="CLU_3032314_0_0_1"/>
<dbReference type="Proteomes" id="UP000016933">
    <property type="component" value="Unassembled WGS sequence"/>
</dbReference>
<dbReference type="AlphaFoldDB" id="N1PMX1"/>
<name>N1PMX1_DOTSN</name>
<evidence type="ECO:0000313" key="1">
    <source>
        <dbReference type="EMBL" id="EME44781.1"/>
    </source>
</evidence>
<organism evidence="1 2">
    <name type="scientific">Dothistroma septosporum (strain NZE10 / CBS 128990)</name>
    <name type="common">Red band needle blight fungus</name>
    <name type="synonym">Mycosphaerella pini</name>
    <dbReference type="NCBI Taxonomy" id="675120"/>
    <lineage>
        <taxon>Eukaryota</taxon>
        <taxon>Fungi</taxon>
        <taxon>Dikarya</taxon>
        <taxon>Ascomycota</taxon>
        <taxon>Pezizomycotina</taxon>
        <taxon>Dothideomycetes</taxon>
        <taxon>Dothideomycetidae</taxon>
        <taxon>Mycosphaerellales</taxon>
        <taxon>Mycosphaerellaceae</taxon>
        <taxon>Dothistroma</taxon>
    </lineage>
</organism>
<sequence length="55" mass="5986">MILKHVPLAHGSIRNGRRLMPSSKRGNCADNCDELSSVSMSSSIHGFEESASDRL</sequence>
<keyword evidence="2" id="KW-1185">Reference proteome</keyword>